<dbReference type="EMBL" id="CAMXCT030006057">
    <property type="protein sequence ID" value="CAL4801149.1"/>
    <property type="molecule type" value="Genomic_DNA"/>
</dbReference>
<evidence type="ECO:0000313" key="11">
    <source>
        <dbReference type="EMBL" id="CAL4801149.1"/>
    </source>
</evidence>
<evidence type="ECO:0000313" key="12">
    <source>
        <dbReference type="Proteomes" id="UP001152797"/>
    </source>
</evidence>
<reference evidence="9" key="1">
    <citation type="submission" date="2022-10" db="EMBL/GenBank/DDBJ databases">
        <authorList>
            <person name="Chen Y."/>
            <person name="Dougan E. K."/>
            <person name="Chan C."/>
            <person name="Rhodes N."/>
            <person name="Thang M."/>
        </authorList>
    </citation>
    <scope>NUCLEOTIDE SEQUENCE</scope>
</reference>
<feature type="transmembrane region" description="Helical" evidence="7">
    <location>
        <begin position="505"/>
        <end position="530"/>
    </location>
</feature>
<dbReference type="GO" id="GO:0005509">
    <property type="term" value="F:calcium ion binding"/>
    <property type="evidence" value="ECO:0007669"/>
    <property type="project" value="InterPro"/>
</dbReference>
<keyword evidence="2 7" id="KW-0812">Transmembrane</keyword>
<comment type="subcellular location">
    <subcellularLocation>
        <location evidence="1">Membrane</location>
        <topology evidence="1">Multi-pass membrane protein</topology>
    </subcellularLocation>
</comment>
<feature type="domain" description="EF-hand" evidence="8">
    <location>
        <begin position="597"/>
        <end position="632"/>
    </location>
</feature>
<feature type="region of interest" description="Disordered" evidence="6">
    <location>
        <begin position="29"/>
        <end position="97"/>
    </location>
</feature>
<sequence length="1112" mass="124210">MDAGEKFRGLLRSLEAQYDEDIHLIRCGRRALNRKSPKNLDKSQDEESAQLTPLALPPMATPATARLPQELPRQSSFTDFQEPAEAQAPRGRARRPATEVVASAIADREVSPPRMRAQSHMNHMNKLSQPRPTDLDSDAFRPSLSTVVPSSSVATMRASAATRPSRLRFSEASPERYEEIKPAWRAKAVVEDRSERSPRSSLRSSQSSAEAARAARHAFPQSSARRTMFFDKSPEEMEAMFQEALNDEAEKEEDMHVRGEDPETARCRLLTHLRAVIETDIFEMLISCLILGNVVVMAAAVQYRGFDIGFALEYPGSTSRADDLWPGAANVLHVLDVFFTLIFFLELLLRLTVYRLAFFKLALNWLDFTVVLFSFMELLAASIPGSSTVLRLVRLAKLARGLRVVRMARIMDSLHLLLKSIGASFSMLLWSMLLLAVIQCTAGMFVGYLVMDFLERASGTVPEDVRRQIYRYYGTFTYTILTMFEVIFANWPIPCRLLVDHVDEWFSLFFIIYRCVVGFCVLNVIGAVFVQQTMKVAADDHELFMQQQTRNAEAYARKIKDVFTKLDTSGEGVIFMDEFVEILNTPTMSHFMTKLELESTDLLSLFKLIDVDDTGHVSLEDFMAGCQRLKGPAKSVDLALLLAHTARLNCKVDNLLQLSGQEAEVGSVDWGYGAAGQRLEQRFAHTLSFRQMGSMEFDPSMPVGSIHSTESREKALGVFSDVSRLRFKSQSNSSDVLEDGFDATSCDRVTSVPRPEVIYNDQILRKHGLRDPACAYHLEQLLAPGDVIIQRSYRQAFRQRWGKTVSKAAVLTGTAQPLETKSMEVVSRTRLLTWRDYPSSGQSTFAGVPFDPLTESFVTQVGSEMAWLVVMSPGSPGLINVNVGLFVSASFPSWAASLMTKMVHAMHELFQARMKEMKSIGCSEALLKEDRSLYIILSLRTCPHGRPLLPLLRSSSGTSPEGVVSVTGVGAAQNLTTWFRPTGTFSLPSYLSDLLAILGCDDVQVFDSLEGRQLVPYQAVLRREQWERIGSLFNDVWLTHRAAYKKLNSCKHAPTIVDGRQPREADKPFLPAGGAAPEPVSPSYSIAVRNTFIEIGEEIPSTESPFSRACSR</sequence>
<dbReference type="GO" id="GO:0005216">
    <property type="term" value="F:monoatomic ion channel activity"/>
    <property type="evidence" value="ECO:0007669"/>
    <property type="project" value="InterPro"/>
</dbReference>
<dbReference type="PANTHER" id="PTHR46726">
    <property type="entry name" value="TWO PORE CHANNEL 3"/>
    <property type="match status" value="1"/>
</dbReference>
<feature type="transmembrane region" description="Helical" evidence="7">
    <location>
        <begin position="361"/>
        <end position="383"/>
    </location>
</feature>
<feature type="compositionally biased region" description="Basic and acidic residues" evidence="6">
    <location>
        <begin position="189"/>
        <end position="198"/>
    </location>
</feature>
<evidence type="ECO:0000256" key="3">
    <source>
        <dbReference type="ARBA" id="ARBA00022837"/>
    </source>
</evidence>
<evidence type="ECO:0000256" key="5">
    <source>
        <dbReference type="ARBA" id="ARBA00023136"/>
    </source>
</evidence>
<dbReference type="EMBL" id="CAMXCT020006057">
    <property type="protein sequence ID" value="CAL1167212.1"/>
    <property type="molecule type" value="Genomic_DNA"/>
</dbReference>
<evidence type="ECO:0000256" key="6">
    <source>
        <dbReference type="SAM" id="MobiDB-lite"/>
    </source>
</evidence>
<feature type="region of interest" description="Disordered" evidence="6">
    <location>
        <begin position="189"/>
        <end position="220"/>
    </location>
</feature>
<keyword evidence="4 7" id="KW-1133">Transmembrane helix</keyword>
<evidence type="ECO:0000313" key="10">
    <source>
        <dbReference type="EMBL" id="CAL1167212.1"/>
    </source>
</evidence>
<dbReference type="SUPFAM" id="SSF47473">
    <property type="entry name" value="EF-hand"/>
    <property type="match status" value="1"/>
</dbReference>
<name>A0A9P1DNT4_9DINO</name>
<dbReference type="PROSITE" id="PS00018">
    <property type="entry name" value="EF_HAND_1"/>
    <property type="match status" value="1"/>
</dbReference>
<evidence type="ECO:0000256" key="4">
    <source>
        <dbReference type="ARBA" id="ARBA00022989"/>
    </source>
</evidence>
<dbReference type="InterPro" id="IPR005821">
    <property type="entry name" value="Ion_trans_dom"/>
</dbReference>
<dbReference type="PROSITE" id="PS50222">
    <property type="entry name" value="EF_HAND_2"/>
    <property type="match status" value="1"/>
</dbReference>
<dbReference type="SMART" id="SM00054">
    <property type="entry name" value="EFh"/>
    <property type="match status" value="2"/>
</dbReference>
<feature type="transmembrane region" description="Helical" evidence="7">
    <location>
        <begin position="472"/>
        <end position="493"/>
    </location>
</feature>
<reference evidence="10" key="2">
    <citation type="submission" date="2024-04" db="EMBL/GenBank/DDBJ databases">
        <authorList>
            <person name="Chen Y."/>
            <person name="Shah S."/>
            <person name="Dougan E. K."/>
            <person name="Thang M."/>
            <person name="Chan C."/>
        </authorList>
    </citation>
    <scope>NUCLEOTIDE SEQUENCE [LARGE SCALE GENOMIC DNA]</scope>
</reference>
<dbReference type="Gene3D" id="1.20.120.350">
    <property type="entry name" value="Voltage-gated potassium channels. Chain C"/>
    <property type="match status" value="1"/>
</dbReference>
<accession>A0A9P1DNT4</accession>
<dbReference type="GO" id="GO:0016020">
    <property type="term" value="C:membrane"/>
    <property type="evidence" value="ECO:0007669"/>
    <property type="project" value="UniProtKB-SubCell"/>
</dbReference>
<dbReference type="Pfam" id="PF13499">
    <property type="entry name" value="EF-hand_7"/>
    <property type="match status" value="1"/>
</dbReference>
<dbReference type="InterPro" id="IPR018247">
    <property type="entry name" value="EF_Hand_1_Ca_BS"/>
</dbReference>
<dbReference type="Gene3D" id="1.10.287.70">
    <property type="match status" value="1"/>
</dbReference>
<comment type="caution">
    <text evidence="9">The sequence shown here is derived from an EMBL/GenBank/DDBJ whole genome shotgun (WGS) entry which is preliminary data.</text>
</comment>
<organism evidence="9">
    <name type="scientific">Cladocopium goreaui</name>
    <dbReference type="NCBI Taxonomy" id="2562237"/>
    <lineage>
        <taxon>Eukaryota</taxon>
        <taxon>Sar</taxon>
        <taxon>Alveolata</taxon>
        <taxon>Dinophyceae</taxon>
        <taxon>Suessiales</taxon>
        <taxon>Symbiodiniaceae</taxon>
        <taxon>Cladocopium</taxon>
    </lineage>
</organism>
<dbReference type="OrthoDB" id="430995at2759"/>
<dbReference type="SUPFAM" id="SSF81324">
    <property type="entry name" value="Voltage-gated potassium channels"/>
    <property type="match status" value="1"/>
</dbReference>
<feature type="transmembrane region" description="Helical" evidence="7">
    <location>
        <begin position="281"/>
        <end position="304"/>
    </location>
</feature>
<feature type="compositionally biased region" description="Low complexity" evidence="6">
    <location>
        <begin position="199"/>
        <end position="220"/>
    </location>
</feature>
<feature type="region of interest" description="Disordered" evidence="6">
    <location>
        <begin position="1057"/>
        <end position="1076"/>
    </location>
</feature>
<evidence type="ECO:0000256" key="7">
    <source>
        <dbReference type="SAM" id="Phobius"/>
    </source>
</evidence>
<gene>
    <name evidence="9" type="ORF">C1SCF055_LOCUS38779</name>
</gene>
<evidence type="ECO:0000256" key="2">
    <source>
        <dbReference type="ARBA" id="ARBA00022692"/>
    </source>
</evidence>
<evidence type="ECO:0000259" key="8">
    <source>
        <dbReference type="PROSITE" id="PS50222"/>
    </source>
</evidence>
<evidence type="ECO:0000313" key="9">
    <source>
        <dbReference type="EMBL" id="CAI4013837.1"/>
    </source>
</evidence>
<dbReference type="Pfam" id="PF00520">
    <property type="entry name" value="Ion_trans"/>
    <property type="match status" value="1"/>
</dbReference>
<protein>
    <submittedName>
        <fullName evidence="11">Voltage-dependent T-type calcium channel subunit alpha-1G (Cav3.1c) (NBR13) (Voltage-gated calcium channel subunit alpha Cav3.1)</fullName>
    </submittedName>
</protein>
<dbReference type="InterPro" id="IPR011992">
    <property type="entry name" value="EF-hand-dom_pair"/>
</dbReference>
<proteinExistence type="predicted"/>
<feature type="transmembrane region" description="Helical" evidence="7">
    <location>
        <begin position="324"/>
        <end position="349"/>
    </location>
</feature>
<feature type="transmembrane region" description="Helical" evidence="7">
    <location>
        <begin position="427"/>
        <end position="451"/>
    </location>
</feature>
<dbReference type="AlphaFoldDB" id="A0A9P1DNT4"/>
<dbReference type="Gene3D" id="1.10.238.10">
    <property type="entry name" value="EF-hand"/>
    <property type="match status" value="1"/>
</dbReference>
<dbReference type="EMBL" id="CAMXCT010006057">
    <property type="protein sequence ID" value="CAI4013837.1"/>
    <property type="molecule type" value="Genomic_DNA"/>
</dbReference>
<dbReference type="Proteomes" id="UP001152797">
    <property type="component" value="Unassembled WGS sequence"/>
</dbReference>
<keyword evidence="5 7" id="KW-0472">Membrane</keyword>
<dbReference type="PANTHER" id="PTHR46726:SF1">
    <property type="entry name" value="TWO-PORE CALCIUM CHANNEL 3"/>
    <property type="match status" value="1"/>
</dbReference>
<dbReference type="InterPro" id="IPR002048">
    <property type="entry name" value="EF_hand_dom"/>
</dbReference>
<keyword evidence="3" id="KW-0106">Calcium</keyword>
<keyword evidence="12" id="KW-1185">Reference proteome</keyword>
<dbReference type="InterPro" id="IPR027359">
    <property type="entry name" value="Volt_channel_dom_sf"/>
</dbReference>
<evidence type="ECO:0000256" key="1">
    <source>
        <dbReference type="ARBA" id="ARBA00004141"/>
    </source>
</evidence>